<dbReference type="RefSeq" id="WP_259869424.1">
    <property type="nucleotide sequence ID" value="NZ_JAMQJZ010000010.1"/>
</dbReference>
<dbReference type="Proteomes" id="UP001145072">
    <property type="component" value="Unassembled WGS sequence"/>
</dbReference>
<feature type="transmembrane region" description="Helical" evidence="1">
    <location>
        <begin position="147"/>
        <end position="165"/>
    </location>
</feature>
<gene>
    <name evidence="2" type="ORF">NC661_13460</name>
</gene>
<keyword evidence="1" id="KW-0812">Transmembrane</keyword>
<proteinExistence type="predicted"/>
<accession>A0A9X3WM92</accession>
<comment type="caution">
    <text evidence="2">The sequence shown here is derived from an EMBL/GenBank/DDBJ whole genome shotgun (WGS) entry which is preliminary data.</text>
</comment>
<name>A0A9X3WM92_9BACI</name>
<dbReference type="AlphaFoldDB" id="A0A9X3WM92"/>
<keyword evidence="1" id="KW-1133">Transmembrane helix</keyword>
<feature type="transmembrane region" description="Helical" evidence="1">
    <location>
        <begin position="44"/>
        <end position="63"/>
    </location>
</feature>
<reference evidence="2" key="1">
    <citation type="submission" date="2022-06" db="EMBL/GenBank/DDBJ databases">
        <title>Aquibacillus sp. a new bacterium isolated from soil saline samples.</title>
        <authorList>
            <person name="Galisteo C."/>
            <person name="De La Haba R."/>
            <person name="Sanchez-Porro C."/>
            <person name="Ventosa A."/>
        </authorList>
    </citation>
    <scope>NUCLEOTIDE SEQUENCE</scope>
    <source>
        <strain evidence="2">JCM 12387</strain>
    </source>
</reference>
<protein>
    <submittedName>
        <fullName evidence="2">Uncharacterized protein</fullName>
    </submittedName>
</protein>
<evidence type="ECO:0000313" key="2">
    <source>
        <dbReference type="EMBL" id="MDC3421378.1"/>
    </source>
</evidence>
<feature type="transmembrane region" description="Helical" evidence="1">
    <location>
        <begin position="83"/>
        <end position="108"/>
    </location>
</feature>
<feature type="transmembrane region" description="Helical" evidence="1">
    <location>
        <begin position="114"/>
        <end position="135"/>
    </location>
</feature>
<dbReference type="EMBL" id="JAMQJZ010000010">
    <property type="protein sequence ID" value="MDC3421378.1"/>
    <property type="molecule type" value="Genomic_DNA"/>
</dbReference>
<evidence type="ECO:0000313" key="3">
    <source>
        <dbReference type="Proteomes" id="UP001145072"/>
    </source>
</evidence>
<keyword evidence="3" id="KW-1185">Reference proteome</keyword>
<sequence>MKWSIYQILMISLIVVSMWSLEYISGNKTTQPLSGEWTAVNSAYGTFFIVALVLTFFYLIFLFEAKKEKSFLNHPIWAIMPKISVIVGVSSIILFIIGGTLGPVMTWVEQWRSLVYVFFIYFLFLIFLFIFSMENKNQSSYQQSKKSIHFSFVWTLLLFFVLFLLF</sequence>
<keyword evidence="1" id="KW-0472">Membrane</keyword>
<feature type="transmembrane region" description="Helical" evidence="1">
    <location>
        <begin position="5"/>
        <end position="24"/>
    </location>
</feature>
<evidence type="ECO:0000256" key="1">
    <source>
        <dbReference type="SAM" id="Phobius"/>
    </source>
</evidence>
<organism evidence="2 3">
    <name type="scientific">Aquibacillus koreensis</name>
    <dbReference type="NCBI Taxonomy" id="279446"/>
    <lineage>
        <taxon>Bacteria</taxon>
        <taxon>Bacillati</taxon>
        <taxon>Bacillota</taxon>
        <taxon>Bacilli</taxon>
        <taxon>Bacillales</taxon>
        <taxon>Bacillaceae</taxon>
        <taxon>Aquibacillus</taxon>
    </lineage>
</organism>